<dbReference type="Proteomes" id="UP000192772">
    <property type="component" value="Unassembled WGS sequence"/>
</dbReference>
<dbReference type="OrthoDB" id="3861479at2"/>
<keyword evidence="5" id="KW-0479">Metal-binding</keyword>
<comment type="cofactor">
    <cofactor evidence="1">
        <name>heme</name>
        <dbReference type="ChEBI" id="CHEBI:30413"/>
    </cofactor>
</comment>
<evidence type="ECO:0000256" key="7">
    <source>
        <dbReference type="ARBA" id="ARBA00023002"/>
    </source>
</evidence>
<evidence type="ECO:0000256" key="13">
    <source>
        <dbReference type="ARBA" id="ARBA00049645"/>
    </source>
</evidence>
<sequence length="405" mass="44990">MTISIDSDGPTASDLAHDPYAFFAHKRRTEPVWRGTIMDKAMAPPELVADEEWTLFDFDSVFTAFRDGEVFASEIYDTTINLVLGPTILSMRGKQHHDHRSLVAKAFRQSALEYWEPALIDPICDQLVDEIKDDGSADLVEALTFEFPTRITAALLGLPQQDLALFRRLSLDLISITEDIEAGLNASVELGAYFQEQVNQRRDAPTEDIIGDLVAAEIDGERLTDEAIISFLRLLLPAGLETTYRSSSNLLYLLLTHPDQLHAVQNDRDLIPAAIEEGLRYETPLVSVPRNTTRAVEVRGVGIPAGAQVNLCMGSANRDESRWPDAETFDIHRERKPHVSFAGGIHSCLGLHLARVETRAMLNSLFDRVTDLELLADDDTRIVGMPFRSPKRLPVSFRAAPTGSA</sequence>
<name>A0A0M2ZF15_9MYCO</name>
<dbReference type="InterPro" id="IPR036396">
    <property type="entry name" value="Cyt_P450_sf"/>
</dbReference>
<keyword evidence="10" id="KW-0443">Lipid metabolism</keyword>
<evidence type="ECO:0000256" key="17">
    <source>
        <dbReference type="ARBA" id="ARBA00083909"/>
    </source>
</evidence>
<comment type="pathway">
    <text evidence="13">Steroid metabolism; cholesterol degradation.</text>
</comment>
<dbReference type="GO" id="GO:0005506">
    <property type="term" value="F:iron ion binding"/>
    <property type="evidence" value="ECO:0007669"/>
    <property type="project" value="InterPro"/>
</dbReference>
<evidence type="ECO:0000313" key="18">
    <source>
        <dbReference type="EMBL" id="ORA65434.1"/>
    </source>
</evidence>
<dbReference type="GO" id="GO:0004497">
    <property type="term" value="F:monooxygenase activity"/>
    <property type="evidence" value="ECO:0007669"/>
    <property type="project" value="UniProtKB-KW"/>
</dbReference>
<organism evidence="18 19">
    <name type="scientific">Mycolicibacterium elephantis</name>
    <dbReference type="NCBI Taxonomy" id="81858"/>
    <lineage>
        <taxon>Bacteria</taxon>
        <taxon>Bacillati</taxon>
        <taxon>Actinomycetota</taxon>
        <taxon>Actinomycetes</taxon>
        <taxon>Mycobacteriales</taxon>
        <taxon>Mycobacteriaceae</taxon>
        <taxon>Mycolicibacterium</taxon>
    </lineage>
</organism>
<dbReference type="GO" id="GO:0020037">
    <property type="term" value="F:heme binding"/>
    <property type="evidence" value="ECO:0007669"/>
    <property type="project" value="InterPro"/>
</dbReference>
<accession>A0A1A0QBC4</accession>
<dbReference type="AlphaFoldDB" id="A0A0M2ZF15"/>
<dbReference type="GO" id="GO:0016705">
    <property type="term" value="F:oxidoreductase activity, acting on paired donors, with incorporation or reduction of molecular oxygen"/>
    <property type="evidence" value="ECO:0007669"/>
    <property type="project" value="InterPro"/>
</dbReference>
<keyword evidence="6" id="KW-0442">Lipid degradation</keyword>
<gene>
    <name evidence="18" type="ORF">BST23_13725</name>
</gene>
<dbReference type="GO" id="GO:0008203">
    <property type="term" value="P:cholesterol metabolic process"/>
    <property type="evidence" value="ECO:0007669"/>
    <property type="project" value="UniProtKB-KW"/>
</dbReference>
<dbReference type="EMBL" id="MVHP01000014">
    <property type="protein sequence ID" value="ORA65434.1"/>
    <property type="molecule type" value="Genomic_DNA"/>
</dbReference>
<accession>A0A0M2ZF15</accession>
<keyword evidence="3" id="KW-0153">Cholesterol metabolism</keyword>
<evidence type="ECO:0000256" key="11">
    <source>
        <dbReference type="ARBA" id="ARBA00023166"/>
    </source>
</evidence>
<protein>
    <recommendedName>
        <fullName evidence="14">Steroid C26-monooxygenase</fullName>
    </recommendedName>
    <alternativeName>
        <fullName evidence="15">Cholest-4-en-3-one C26-monooxygenase</fullName>
    </alternativeName>
    <alternativeName>
        <fullName evidence="17">Cholesterol C26-monooxygenase</fullName>
    </alternativeName>
    <alternativeName>
        <fullName evidence="16">Steroid C27-monooxygenase</fullName>
    </alternativeName>
</protein>
<dbReference type="SUPFAM" id="SSF48264">
    <property type="entry name" value="Cytochrome P450"/>
    <property type="match status" value="1"/>
</dbReference>
<dbReference type="PRINTS" id="PR00359">
    <property type="entry name" value="BP450"/>
</dbReference>
<dbReference type="InterPro" id="IPR001128">
    <property type="entry name" value="Cyt_P450"/>
</dbReference>
<dbReference type="PANTHER" id="PTHR46696:SF3">
    <property type="entry name" value="PULCHERRIMINIC ACID SYNTHASE"/>
    <property type="match status" value="1"/>
</dbReference>
<keyword evidence="8" id="KW-0408">Iron</keyword>
<evidence type="ECO:0000256" key="4">
    <source>
        <dbReference type="ARBA" id="ARBA00022617"/>
    </source>
</evidence>
<reference evidence="18 19" key="1">
    <citation type="submission" date="2017-02" db="EMBL/GenBank/DDBJ databases">
        <title>The new phylogeny of genus Mycobacterium.</title>
        <authorList>
            <person name="Tortoli E."/>
            <person name="Trovato A."/>
            <person name="Cirillo D.M."/>
        </authorList>
    </citation>
    <scope>NUCLEOTIDE SEQUENCE [LARGE SCALE GENOMIC DNA]</scope>
    <source>
        <strain evidence="18 19">FI-09383</strain>
    </source>
</reference>
<comment type="caution">
    <text evidence="18">The sequence shown here is derived from an EMBL/GenBank/DDBJ whole genome shotgun (WGS) entry which is preliminary data.</text>
</comment>
<keyword evidence="4" id="KW-0349">Heme</keyword>
<dbReference type="STRING" id="81858.BST23_13725"/>
<keyword evidence="7" id="KW-0560">Oxidoreductase</keyword>
<evidence type="ECO:0000256" key="16">
    <source>
        <dbReference type="ARBA" id="ARBA00082981"/>
    </source>
</evidence>
<dbReference type="PANTHER" id="PTHR46696">
    <property type="entry name" value="P450, PUTATIVE (EUROFUNG)-RELATED"/>
    <property type="match status" value="1"/>
</dbReference>
<evidence type="ECO:0000256" key="12">
    <source>
        <dbReference type="ARBA" id="ARBA00023221"/>
    </source>
</evidence>
<evidence type="ECO:0000256" key="6">
    <source>
        <dbReference type="ARBA" id="ARBA00022963"/>
    </source>
</evidence>
<evidence type="ECO:0000256" key="9">
    <source>
        <dbReference type="ARBA" id="ARBA00023033"/>
    </source>
</evidence>
<dbReference type="GO" id="GO:0016042">
    <property type="term" value="P:lipid catabolic process"/>
    <property type="evidence" value="ECO:0007669"/>
    <property type="project" value="UniProtKB-KW"/>
</dbReference>
<comment type="similarity">
    <text evidence="2">Belongs to the cytochrome P450 family.</text>
</comment>
<evidence type="ECO:0000256" key="14">
    <source>
        <dbReference type="ARBA" id="ARBA00070775"/>
    </source>
</evidence>
<dbReference type="InterPro" id="IPR002397">
    <property type="entry name" value="Cyt_P450_B"/>
</dbReference>
<evidence type="ECO:0000256" key="3">
    <source>
        <dbReference type="ARBA" id="ARBA00022548"/>
    </source>
</evidence>
<evidence type="ECO:0000256" key="10">
    <source>
        <dbReference type="ARBA" id="ARBA00023098"/>
    </source>
</evidence>
<dbReference type="Gene3D" id="1.10.630.10">
    <property type="entry name" value="Cytochrome P450"/>
    <property type="match status" value="1"/>
</dbReference>
<dbReference type="RefSeq" id="WP_046752976.1">
    <property type="nucleotide sequence ID" value="NZ_JBCGVB010000010.1"/>
</dbReference>
<evidence type="ECO:0000313" key="19">
    <source>
        <dbReference type="Proteomes" id="UP000192772"/>
    </source>
</evidence>
<dbReference type="Pfam" id="PF00067">
    <property type="entry name" value="p450"/>
    <property type="match status" value="1"/>
</dbReference>
<keyword evidence="11" id="KW-1207">Sterol metabolism</keyword>
<evidence type="ECO:0000256" key="8">
    <source>
        <dbReference type="ARBA" id="ARBA00023004"/>
    </source>
</evidence>
<evidence type="ECO:0000256" key="1">
    <source>
        <dbReference type="ARBA" id="ARBA00001971"/>
    </source>
</evidence>
<evidence type="ECO:0000256" key="5">
    <source>
        <dbReference type="ARBA" id="ARBA00022723"/>
    </source>
</evidence>
<proteinExistence type="inferred from homology"/>
<dbReference type="FunFam" id="1.10.630.10:FF:000018">
    <property type="entry name" value="Cytochrome P450 monooxygenase"/>
    <property type="match status" value="1"/>
</dbReference>
<keyword evidence="9" id="KW-0503">Monooxygenase</keyword>
<keyword evidence="12" id="KW-0753">Steroid metabolism</keyword>
<evidence type="ECO:0000256" key="2">
    <source>
        <dbReference type="ARBA" id="ARBA00010617"/>
    </source>
</evidence>
<evidence type="ECO:0000256" key="15">
    <source>
        <dbReference type="ARBA" id="ARBA00079588"/>
    </source>
</evidence>